<evidence type="ECO:0000256" key="4">
    <source>
        <dbReference type="ARBA" id="ARBA00023004"/>
    </source>
</evidence>
<evidence type="ECO:0000313" key="7">
    <source>
        <dbReference type="EMBL" id="MCT8328343.1"/>
    </source>
</evidence>
<keyword evidence="1" id="KW-0001">2Fe-2S</keyword>
<evidence type="ECO:0000259" key="6">
    <source>
        <dbReference type="PROSITE" id="PS51296"/>
    </source>
</evidence>
<dbReference type="SUPFAM" id="SSF50022">
    <property type="entry name" value="ISP domain"/>
    <property type="match status" value="1"/>
</dbReference>
<keyword evidence="3" id="KW-0560">Oxidoreductase</keyword>
<keyword evidence="2" id="KW-0479">Metal-binding</keyword>
<evidence type="ECO:0000256" key="2">
    <source>
        <dbReference type="ARBA" id="ARBA00022723"/>
    </source>
</evidence>
<dbReference type="GO" id="GO:0051213">
    <property type="term" value="F:dioxygenase activity"/>
    <property type="evidence" value="ECO:0007669"/>
    <property type="project" value="UniProtKB-KW"/>
</dbReference>
<accession>A0ABT2NHF7</accession>
<dbReference type="Pfam" id="PF00355">
    <property type="entry name" value="Rieske"/>
    <property type="match status" value="1"/>
</dbReference>
<dbReference type="InterPro" id="IPR050584">
    <property type="entry name" value="Cholesterol_7-desaturase"/>
</dbReference>
<keyword evidence="5" id="KW-0411">Iron-sulfur</keyword>
<reference evidence="8" key="1">
    <citation type="submission" date="2023-07" db="EMBL/GenBank/DDBJ databases">
        <title>Defluviimonas sediminis sp. nov., isolated from mangrove sediment.</title>
        <authorList>
            <person name="Liu L."/>
            <person name="Li J."/>
            <person name="Huang Y."/>
            <person name="Pan J."/>
            <person name="Li M."/>
        </authorList>
    </citation>
    <scope>NUCLEOTIDE SEQUENCE [LARGE SCALE GENOMIC DNA]</scope>
    <source>
        <strain evidence="8">FT324</strain>
    </source>
</reference>
<keyword evidence="4" id="KW-0408">Iron</keyword>
<proteinExistence type="predicted"/>
<evidence type="ECO:0000256" key="3">
    <source>
        <dbReference type="ARBA" id="ARBA00023002"/>
    </source>
</evidence>
<dbReference type="CDD" id="cd08878">
    <property type="entry name" value="RHO_alpha_C_DMO-like"/>
    <property type="match status" value="1"/>
</dbReference>
<keyword evidence="8" id="KW-1185">Reference proteome</keyword>
<sequence length="356" mass="39374">MIGASESEGEGTMFSGEFPRNAWYVAGRSEDFGRDLRAVRLFGDEIVFYRRGDGSPVALEDACPHRKLPLSKGTLKGDTVVCGYHGLTFDGAGGCVAAPTQEGAIPKRARVHSYPLAERYGFVWIWPGDPAKADTGAILEIPNYDNPTWGQTRRGALDIACNYLWITDNLLDPSHVAWVHLTSFAGAGTDNVPLQITEGADRVIVWRWIPDRPAAPYYQQFLGFNGNCDRKQHYECRTPSIAINKSIYTPAGTGGDDDALPGTAFVNFSYNFMTPVDEDHTLYFWFQHRSALAGDEEVSERMFAGATMAFNEDKEVLEAVHKGMKSPATPYLNLGLDAGAMRFRKLVERMVEAERG</sequence>
<dbReference type="EMBL" id="JAOCQF010000001">
    <property type="protein sequence ID" value="MCT8328343.1"/>
    <property type="molecule type" value="Genomic_DNA"/>
</dbReference>
<dbReference type="InterPro" id="IPR044043">
    <property type="entry name" value="VanA_C_cat"/>
</dbReference>
<dbReference type="Gene3D" id="2.102.10.10">
    <property type="entry name" value="Rieske [2Fe-2S] iron-sulphur domain"/>
    <property type="match status" value="1"/>
</dbReference>
<comment type="caution">
    <text evidence="7">The sequence shown here is derived from an EMBL/GenBank/DDBJ whole genome shotgun (WGS) entry which is preliminary data.</text>
</comment>
<gene>
    <name evidence="7" type="ORF">N5I32_02330</name>
</gene>
<dbReference type="PANTHER" id="PTHR21266">
    <property type="entry name" value="IRON-SULFUR DOMAIN CONTAINING PROTEIN"/>
    <property type="match status" value="1"/>
</dbReference>
<dbReference type="InterPro" id="IPR017941">
    <property type="entry name" value="Rieske_2Fe-2S"/>
</dbReference>
<evidence type="ECO:0000256" key="5">
    <source>
        <dbReference type="ARBA" id="ARBA00023014"/>
    </source>
</evidence>
<dbReference type="InterPro" id="IPR036922">
    <property type="entry name" value="Rieske_2Fe-2S_sf"/>
</dbReference>
<dbReference type="Proteomes" id="UP001205601">
    <property type="component" value="Unassembled WGS sequence"/>
</dbReference>
<feature type="domain" description="Rieske" evidence="6">
    <location>
        <begin position="23"/>
        <end position="125"/>
    </location>
</feature>
<keyword evidence="7" id="KW-0223">Dioxygenase</keyword>
<organism evidence="7 8">
    <name type="scientific">Albidovulum sediminis</name>
    <dbReference type="NCBI Taxonomy" id="3066345"/>
    <lineage>
        <taxon>Bacteria</taxon>
        <taxon>Pseudomonadati</taxon>
        <taxon>Pseudomonadota</taxon>
        <taxon>Alphaproteobacteria</taxon>
        <taxon>Rhodobacterales</taxon>
        <taxon>Paracoccaceae</taxon>
        <taxon>Albidovulum</taxon>
    </lineage>
</organism>
<dbReference type="SUPFAM" id="SSF55961">
    <property type="entry name" value="Bet v1-like"/>
    <property type="match status" value="1"/>
</dbReference>
<evidence type="ECO:0000313" key="8">
    <source>
        <dbReference type="Proteomes" id="UP001205601"/>
    </source>
</evidence>
<protein>
    <submittedName>
        <fullName evidence="7">Aromatic ring-hydroxylating dioxygenase subunit alpha</fullName>
    </submittedName>
</protein>
<dbReference type="Pfam" id="PF19112">
    <property type="entry name" value="VanA_C"/>
    <property type="match status" value="1"/>
</dbReference>
<evidence type="ECO:0000256" key="1">
    <source>
        <dbReference type="ARBA" id="ARBA00022714"/>
    </source>
</evidence>
<dbReference type="PANTHER" id="PTHR21266:SF60">
    <property type="entry name" value="3-KETOSTEROID-9-ALPHA-MONOOXYGENASE, OXYGENASE COMPONENT"/>
    <property type="match status" value="1"/>
</dbReference>
<dbReference type="PROSITE" id="PS51296">
    <property type="entry name" value="RIESKE"/>
    <property type="match status" value="1"/>
</dbReference>
<name>A0ABT2NHF7_9RHOB</name>
<dbReference type="Gene3D" id="3.90.380.10">
    <property type="entry name" value="Naphthalene 1,2-dioxygenase Alpha Subunit, Chain A, domain 1"/>
    <property type="match status" value="1"/>
</dbReference>